<sequence length="225" mass="24044">MPSILFVFTSAANTLTNEPTGWYLPEAAHPYYVLAPHAKIDFAAPKGPNPPLDQASVDAYKTDEECIKFLADETVKEKLTNAKLLTDVKVSDYDAIFYPGGWGPVLDLAFDPINAKLASDFWAAGKLVASVCHGPAALVDAVDADGKSIFAGRNFTGFSDAEEEYLGTTKRAPFLLEDKIISLGGSFTKADKLFGSHVVVDGRLITGQNPSSATDTGKAILKALE</sequence>
<evidence type="ECO:0000256" key="3">
    <source>
        <dbReference type="ARBA" id="ARBA00023239"/>
    </source>
</evidence>
<dbReference type="GO" id="GO:0005737">
    <property type="term" value="C:cytoplasm"/>
    <property type="evidence" value="ECO:0007669"/>
    <property type="project" value="TreeGrafter"/>
</dbReference>
<evidence type="ECO:0000256" key="5">
    <source>
        <dbReference type="ARBA" id="ARBA00048082"/>
    </source>
</evidence>
<dbReference type="EMBL" id="JAACJK010000113">
    <property type="protein sequence ID" value="KAF5331726.1"/>
    <property type="molecule type" value="Genomic_DNA"/>
</dbReference>
<dbReference type="GO" id="GO:0019243">
    <property type="term" value="P:methylglyoxal catabolic process to D-lactate via S-lactoyl-glutathione"/>
    <property type="evidence" value="ECO:0007669"/>
    <property type="project" value="TreeGrafter"/>
</dbReference>
<accession>A0A8H5BZ65</accession>
<dbReference type="CDD" id="cd03141">
    <property type="entry name" value="GATase1_Hsp31_like"/>
    <property type="match status" value="1"/>
</dbReference>
<evidence type="ECO:0000313" key="8">
    <source>
        <dbReference type="Proteomes" id="UP000541558"/>
    </source>
</evidence>
<comment type="similarity">
    <text evidence="4">Belongs to the peptidase C56 family. HSP31-like subfamily.</text>
</comment>
<organism evidence="7 8">
    <name type="scientific">Ephemerocybe angulata</name>
    <dbReference type="NCBI Taxonomy" id="980116"/>
    <lineage>
        <taxon>Eukaryota</taxon>
        <taxon>Fungi</taxon>
        <taxon>Dikarya</taxon>
        <taxon>Basidiomycota</taxon>
        <taxon>Agaricomycotina</taxon>
        <taxon>Agaricomycetes</taxon>
        <taxon>Agaricomycetidae</taxon>
        <taxon>Agaricales</taxon>
        <taxon>Agaricineae</taxon>
        <taxon>Psathyrellaceae</taxon>
        <taxon>Ephemerocybe</taxon>
    </lineage>
</organism>
<dbReference type="Gene3D" id="3.40.50.880">
    <property type="match status" value="1"/>
</dbReference>
<dbReference type="EC" id="4.2.1.130" evidence="1"/>
<dbReference type="InterPro" id="IPR002818">
    <property type="entry name" value="DJ-1/PfpI"/>
</dbReference>
<evidence type="ECO:0000313" key="7">
    <source>
        <dbReference type="EMBL" id="KAF5331726.1"/>
    </source>
</evidence>
<dbReference type="Pfam" id="PF01965">
    <property type="entry name" value="DJ-1_PfpI"/>
    <property type="match status" value="1"/>
</dbReference>
<reference evidence="7 8" key="1">
    <citation type="journal article" date="2020" name="ISME J.">
        <title>Uncovering the hidden diversity of litter-decomposition mechanisms in mushroom-forming fungi.</title>
        <authorList>
            <person name="Floudas D."/>
            <person name="Bentzer J."/>
            <person name="Ahren D."/>
            <person name="Johansson T."/>
            <person name="Persson P."/>
            <person name="Tunlid A."/>
        </authorList>
    </citation>
    <scope>NUCLEOTIDE SEQUENCE [LARGE SCALE GENOMIC DNA]</scope>
    <source>
        <strain evidence="7 8">CBS 175.51</strain>
    </source>
</reference>
<gene>
    <name evidence="7" type="ORF">D9611_007724</name>
</gene>
<name>A0A8H5BZ65_9AGAR</name>
<keyword evidence="2" id="KW-0346">Stress response</keyword>
<dbReference type="InterPro" id="IPR029062">
    <property type="entry name" value="Class_I_gatase-like"/>
</dbReference>
<dbReference type="Proteomes" id="UP000541558">
    <property type="component" value="Unassembled WGS sequence"/>
</dbReference>
<evidence type="ECO:0000256" key="2">
    <source>
        <dbReference type="ARBA" id="ARBA00023016"/>
    </source>
</evidence>
<comment type="catalytic activity">
    <reaction evidence="5">
        <text>methylglyoxal + H2O = (R)-lactate + H(+)</text>
        <dbReference type="Rhea" id="RHEA:27754"/>
        <dbReference type="ChEBI" id="CHEBI:15377"/>
        <dbReference type="ChEBI" id="CHEBI:15378"/>
        <dbReference type="ChEBI" id="CHEBI:16004"/>
        <dbReference type="ChEBI" id="CHEBI:17158"/>
        <dbReference type="EC" id="4.2.1.130"/>
    </reaction>
</comment>
<dbReference type="PANTHER" id="PTHR48094">
    <property type="entry name" value="PROTEIN/NUCLEIC ACID DEGLYCASE DJ-1-RELATED"/>
    <property type="match status" value="1"/>
</dbReference>
<evidence type="ECO:0000259" key="6">
    <source>
        <dbReference type="Pfam" id="PF01965"/>
    </source>
</evidence>
<evidence type="ECO:0000256" key="4">
    <source>
        <dbReference type="ARBA" id="ARBA00038493"/>
    </source>
</evidence>
<dbReference type="PANTHER" id="PTHR48094:SF11">
    <property type="entry name" value="GLUTATHIONE-INDEPENDENT GLYOXALASE HSP31-RELATED"/>
    <property type="match status" value="1"/>
</dbReference>
<dbReference type="OrthoDB" id="543156at2759"/>
<proteinExistence type="inferred from homology"/>
<protein>
    <recommendedName>
        <fullName evidence="1">D-lactate dehydratase</fullName>
        <ecNumber evidence="1">4.2.1.130</ecNumber>
    </recommendedName>
</protein>
<feature type="domain" description="DJ-1/PfpI" evidence="6">
    <location>
        <begin position="68"/>
        <end position="222"/>
    </location>
</feature>
<keyword evidence="3" id="KW-0456">Lyase</keyword>
<dbReference type="SUPFAM" id="SSF52317">
    <property type="entry name" value="Class I glutamine amidotransferase-like"/>
    <property type="match status" value="1"/>
</dbReference>
<dbReference type="GO" id="GO:0019172">
    <property type="term" value="F:glyoxalase III activity"/>
    <property type="evidence" value="ECO:0007669"/>
    <property type="project" value="UniProtKB-EC"/>
</dbReference>
<evidence type="ECO:0000256" key="1">
    <source>
        <dbReference type="ARBA" id="ARBA00013134"/>
    </source>
</evidence>
<comment type="caution">
    <text evidence="7">The sequence shown here is derived from an EMBL/GenBank/DDBJ whole genome shotgun (WGS) entry which is preliminary data.</text>
</comment>
<dbReference type="AlphaFoldDB" id="A0A8H5BZ65"/>
<keyword evidence="8" id="KW-1185">Reference proteome</keyword>
<dbReference type="InterPro" id="IPR050325">
    <property type="entry name" value="Prot/Nucl_acid_deglycase"/>
</dbReference>